<proteinExistence type="predicted"/>
<dbReference type="Proteomes" id="UP000253529">
    <property type="component" value="Unassembled WGS sequence"/>
</dbReference>
<dbReference type="PANTHER" id="PTHR34235:SF4">
    <property type="entry name" value="SLR0291 PROTEIN"/>
    <property type="match status" value="1"/>
</dbReference>
<comment type="caution">
    <text evidence="1">The sequence shown here is derived from an EMBL/GenBank/DDBJ whole genome shotgun (WGS) entry which is preliminary data.</text>
</comment>
<accession>A0A366F0R7</accession>
<protein>
    <submittedName>
        <fullName evidence="1">Uncharacterized protein DUF29</fullName>
    </submittedName>
</protein>
<organism evidence="1 2">
    <name type="scientific">Roseiarcus fermentans</name>
    <dbReference type="NCBI Taxonomy" id="1473586"/>
    <lineage>
        <taxon>Bacteria</taxon>
        <taxon>Pseudomonadati</taxon>
        <taxon>Pseudomonadota</taxon>
        <taxon>Alphaproteobacteria</taxon>
        <taxon>Hyphomicrobiales</taxon>
        <taxon>Roseiarcaceae</taxon>
        <taxon>Roseiarcus</taxon>
    </lineage>
</organism>
<reference evidence="1 2" key="1">
    <citation type="submission" date="2018-06" db="EMBL/GenBank/DDBJ databases">
        <title>Genomic Encyclopedia of Type Strains, Phase IV (KMG-IV): sequencing the most valuable type-strain genomes for metagenomic binning, comparative biology and taxonomic classification.</title>
        <authorList>
            <person name="Goeker M."/>
        </authorList>
    </citation>
    <scope>NUCLEOTIDE SEQUENCE [LARGE SCALE GENOMIC DNA]</scope>
    <source>
        <strain evidence="1 2">DSM 24875</strain>
    </source>
</reference>
<dbReference type="AlphaFoldDB" id="A0A366F0R7"/>
<dbReference type="Gene3D" id="1.20.1220.20">
    <property type="entry name" value="Uncharcterised protein PF01724"/>
    <property type="match status" value="1"/>
</dbReference>
<keyword evidence="2" id="KW-1185">Reference proteome</keyword>
<evidence type="ECO:0000313" key="1">
    <source>
        <dbReference type="EMBL" id="RBP08231.1"/>
    </source>
</evidence>
<dbReference type="RefSeq" id="WP_245428013.1">
    <property type="nucleotide sequence ID" value="NZ_QNRK01000026.1"/>
</dbReference>
<dbReference type="InterPro" id="IPR002636">
    <property type="entry name" value="DUF29"/>
</dbReference>
<dbReference type="EMBL" id="QNRK01000026">
    <property type="protein sequence ID" value="RBP08231.1"/>
    <property type="molecule type" value="Genomic_DNA"/>
</dbReference>
<dbReference type="Pfam" id="PF01724">
    <property type="entry name" value="DUF29"/>
    <property type="match status" value="1"/>
</dbReference>
<evidence type="ECO:0000313" key="2">
    <source>
        <dbReference type="Proteomes" id="UP000253529"/>
    </source>
</evidence>
<name>A0A366F0R7_9HYPH</name>
<dbReference type="PANTHER" id="PTHR34235">
    <property type="entry name" value="SLR1203 PROTEIN-RELATED"/>
    <property type="match status" value="1"/>
</dbReference>
<sequence>MPKTLNTPYETDVILWSQEQARALRERDYSQLDIEHLADEIEDVGKSEKRELASRMAVLLGHLLKWRFQSEKRSASWRNTINLQRKRIALLIKGTPSLDAVMRDPDWREAMWLDAVAQAARETGIDEGAFPEACPWDPAETLDASFWPDA</sequence>
<gene>
    <name evidence="1" type="ORF">DFR50_12676</name>
</gene>